<evidence type="ECO:0000313" key="2">
    <source>
        <dbReference type="Proteomes" id="UP000215914"/>
    </source>
</evidence>
<dbReference type="Proteomes" id="UP000215914">
    <property type="component" value="Unassembled WGS sequence"/>
</dbReference>
<dbReference type="AlphaFoldDB" id="A0A9K3JQV5"/>
<name>A0A9K3JQV5_HELAN</name>
<dbReference type="InterPro" id="IPR004140">
    <property type="entry name" value="Exo70"/>
</dbReference>
<evidence type="ECO:0000313" key="1">
    <source>
        <dbReference type="EMBL" id="KAF5818935.1"/>
    </source>
</evidence>
<organism evidence="1 2">
    <name type="scientific">Helianthus annuus</name>
    <name type="common">Common sunflower</name>
    <dbReference type="NCBI Taxonomy" id="4232"/>
    <lineage>
        <taxon>Eukaryota</taxon>
        <taxon>Viridiplantae</taxon>
        <taxon>Streptophyta</taxon>
        <taxon>Embryophyta</taxon>
        <taxon>Tracheophyta</taxon>
        <taxon>Spermatophyta</taxon>
        <taxon>Magnoliopsida</taxon>
        <taxon>eudicotyledons</taxon>
        <taxon>Gunneridae</taxon>
        <taxon>Pentapetalae</taxon>
        <taxon>asterids</taxon>
        <taxon>campanulids</taxon>
        <taxon>Asterales</taxon>
        <taxon>Asteraceae</taxon>
        <taxon>Asteroideae</taxon>
        <taxon>Heliantheae alliance</taxon>
        <taxon>Heliantheae</taxon>
        <taxon>Helianthus</taxon>
    </lineage>
</organism>
<dbReference type="SUPFAM" id="SSF74788">
    <property type="entry name" value="Cullin repeat-like"/>
    <property type="match status" value="2"/>
</dbReference>
<keyword evidence="2" id="KW-1185">Reference proteome</keyword>
<dbReference type="GO" id="GO:0000145">
    <property type="term" value="C:exocyst"/>
    <property type="evidence" value="ECO:0007669"/>
    <property type="project" value="InterPro"/>
</dbReference>
<sequence>MILGVVMEKMIVEVVVIVMKDFELRSDVYVDLVYADVIKELKGIADRMIRSGYEKECCQVYCNVRRDVLDECLSILGVEKVSVEEVQRIECKLCEQVLSESELIKEVSFVESWIRKHSGQIRPWYMSYLRSVWEKVLLCLKDEGIWGRGGIGVQVC</sequence>
<dbReference type="Gramene" id="mRNA:HanXRQr2_Chr02g0071871">
    <property type="protein sequence ID" value="mRNA:HanXRQr2_Chr02g0071871"/>
    <property type="gene ID" value="HanXRQr2_Chr02g0071871"/>
</dbReference>
<accession>A0A9K3JQV5</accession>
<gene>
    <name evidence="1" type="ORF">HanXRQr2_Chr02g0071871</name>
</gene>
<proteinExistence type="predicted"/>
<dbReference type="PANTHER" id="PTHR12542:SF146">
    <property type="entry name" value="EXOCYST SUBUNIT EXO70 FAMILY PROTEIN"/>
    <property type="match status" value="1"/>
</dbReference>
<dbReference type="GO" id="GO:0006887">
    <property type="term" value="P:exocytosis"/>
    <property type="evidence" value="ECO:0007669"/>
    <property type="project" value="InterPro"/>
</dbReference>
<dbReference type="Gene3D" id="1.20.1280.170">
    <property type="entry name" value="Exocyst complex component Exo70"/>
    <property type="match status" value="1"/>
</dbReference>
<reference evidence="1" key="1">
    <citation type="journal article" date="2017" name="Nature">
        <title>The sunflower genome provides insights into oil metabolism, flowering and Asterid evolution.</title>
        <authorList>
            <person name="Badouin H."/>
            <person name="Gouzy J."/>
            <person name="Grassa C.J."/>
            <person name="Murat F."/>
            <person name="Staton S.E."/>
            <person name="Cottret L."/>
            <person name="Lelandais-Briere C."/>
            <person name="Owens G.L."/>
            <person name="Carrere S."/>
            <person name="Mayjonade B."/>
            <person name="Legrand L."/>
            <person name="Gill N."/>
            <person name="Kane N.C."/>
            <person name="Bowers J.E."/>
            <person name="Hubner S."/>
            <person name="Bellec A."/>
            <person name="Berard A."/>
            <person name="Berges H."/>
            <person name="Blanchet N."/>
            <person name="Boniface M.C."/>
            <person name="Brunel D."/>
            <person name="Catrice O."/>
            <person name="Chaidir N."/>
            <person name="Claudel C."/>
            <person name="Donnadieu C."/>
            <person name="Faraut T."/>
            <person name="Fievet G."/>
            <person name="Helmstetter N."/>
            <person name="King M."/>
            <person name="Knapp S.J."/>
            <person name="Lai Z."/>
            <person name="Le Paslier M.C."/>
            <person name="Lippi Y."/>
            <person name="Lorenzon L."/>
            <person name="Mandel J.R."/>
            <person name="Marage G."/>
            <person name="Marchand G."/>
            <person name="Marquand E."/>
            <person name="Bret-Mestries E."/>
            <person name="Morien E."/>
            <person name="Nambeesan S."/>
            <person name="Nguyen T."/>
            <person name="Pegot-Espagnet P."/>
            <person name="Pouilly N."/>
            <person name="Raftis F."/>
            <person name="Sallet E."/>
            <person name="Schiex T."/>
            <person name="Thomas J."/>
            <person name="Vandecasteele C."/>
            <person name="Vares D."/>
            <person name="Vear F."/>
            <person name="Vautrin S."/>
            <person name="Crespi M."/>
            <person name="Mangin B."/>
            <person name="Burke J.M."/>
            <person name="Salse J."/>
            <person name="Munos S."/>
            <person name="Vincourt P."/>
            <person name="Rieseberg L.H."/>
            <person name="Langlade N.B."/>
        </authorList>
    </citation>
    <scope>NUCLEOTIDE SEQUENCE</scope>
    <source>
        <tissue evidence="1">Leaves</tissue>
    </source>
</reference>
<dbReference type="EMBL" id="MNCJ02000317">
    <property type="protein sequence ID" value="KAF5818935.1"/>
    <property type="molecule type" value="Genomic_DNA"/>
</dbReference>
<comment type="caution">
    <text evidence="1">The sequence shown here is derived from an EMBL/GenBank/DDBJ whole genome shotgun (WGS) entry which is preliminary data.</text>
</comment>
<dbReference type="InterPro" id="IPR016159">
    <property type="entry name" value="Cullin_repeat-like_dom_sf"/>
</dbReference>
<reference evidence="1" key="2">
    <citation type="submission" date="2020-06" db="EMBL/GenBank/DDBJ databases">
        <title>Helianthus annuus Genome sequencing and assembly Release 2.</title>
        <authorList>
            <person name="Gouzy J."/>
            <person name="Langlade N."/>
            <person name="Munos S."/>
        </authorList>
    </citation>
    <scope>NUCLEOTIDE SEQUENCE</scope>
    <source>
        <tissue evidence="1">Leaves</tissue>
    </source>
</reference>
<protein>
    <submittedName>
        <fullName evidence="1">Exocyst complex component Exo70, cullin repeat-like-containing domain superfamily</fullName>
    </submittedName>
</protein>
<dbReference type="PANTHER" id="PTHR12542">
    <property type="entry name" value="EXOCYST COMPLEX PROTEIN EXO70"/>
    <property type="match status" value="1"/>
</dbReference>